<gene>
    <name evidence="1" type="ORF">V5O48_012015</name>
</gene>
<protein>
    <submittedName>
        <fullName evidence="1">Uncharacterized protein</fullName>
    </submittedName>
</protein>
<proteinExistence type="predicted"/>
<evidence type="ECO:0000313" key="2">
    <source>
        <dbReference type="Proteomes" id="UP001465976"/>
    </source>
</evidence>
<comment type="caution">
    <text evidence="1">The sequence shown here is derived from an EMBL/GenBank/DDBJ whole genome shotgun (WGS) entry which is preliminary data.</text>
</comment>
<sequence length="241" mass="27493">MNNPACPNRTSKVHYARILEEHEPDNETTFLILIGGGEIKKETADKQVQDTQEDPYATRLYDKEIDEDRLGQEVQSVFAYKQTYMLSQGDSNERGARLARIHKPPYIDEDNTEFPHEEGVLDYGEYWQSIQEIPGEEGSFTASVEQKWSKVHKMGMWPRWEFEENQCLAAWVSVNGIKYFTLFNTGSTADIIRPDIATVANVDIFQLKNPVILQLGTKGSRSRINFGCEADFAFGSKEDPV</sequence>
<organism evidence="1 2">
    <name type="scientific">Marasmius crinis-equi</name>
    <dbReference type="NCBI Taxonomy" id="585013"/>
    <lineage>
        <taxon>Eukaryota</taxon>
        <taxon>Fungi</taxon>
        <taxon>Dikarya</taxon>
        <taxon>Basidiomycota</taxon>
        <taxon>Agaricomycotina</taxon>
        <taxon>Agaricomycetes</taxon>
        <taxon>Agaricomycetidae</taxon>
        <taxon>Agaricales</taxon>
        <taxon>Marasmiineae</taxon>
        <taxon>Marasmiaceae</taxon>
        <taxon>Marasmius</taxon>
    </lineage>
</organism>
<keyword evidence="2" id="KW-1185">Reference proteome</keyword>
<reference evidence="1 2" key="1">
    <citation type="submission" date="2024-02" db="EMBL/GenBank/DDBJ databases">
        <title>A draft genome for the cacao thread blight pathogen Marasmius crinis-equi.</title>
        <authorList>
            <person name="Cohen S.P."/>
            <person name="Baruah I.K."/>
            <person name="Amoako-Attah I."/>
            <person name="Bukari Y."/>
            <person name="Meinhardt L.W."/>
            <person name="Bailey B.A."/>
        </authorList>
    </citation>
    <scope>NUCLEOTIDE SEQUENCE [LARGE SCALE GENOMIC DNA]</scope>
    <source>
        <strain evidence="1 2">GH-76</strain>
    </source>
</reference>
<dbReference type="CDD" id="cd00303">
    <property type="entry name" value="retropepsin_like"/>
    <property type="match status" value="1"/>
</dbReference>
<accession>A0ABR3F433</accession>
<evidence type="ECO:0000313" key="1">
    <source>
        <dbReference type="EMBL" id="KAL0569949.1"/>
    </source>
</evidence>
<dbReference type="EMBL" id="JBAHYK010001021">
    <property type="protein sequence ID" value="KAL0569949.1"/>
    <property type="molecule type" value="Genomic_DNA"/>
</dbReference>
<name>A0ABR3F433_9AGAR</name>
<dbReference type="Proteomes" id="UP001465976">
    <property type="component" value="Unassembled WGS sequence"/>
</dbReference>